<dbReference type="GO" id="GO:0004386">
    <property type="term" value="F:helicase activity"/>
    <property type="evidence" value="ECO:0007669"/>
    <property type="project" value="UniProtKB-KW"/>
</dbReference>
<dbReference type="PANTHER" id="PTHR45626">
    <property type="entry name" value="TRANSCRIPTION TERMINATION FACTOR 2-RELATED"/>
    <property type="match status" value="1"/>
</dbReference>
<dbReference type="PANTHER" id="PTHR45626:SF26">
    <property type="entry name" value="FAMILY HELICASE, PUTATIVE (AFU_ORTHOLOGUE AFUA_2G09120)-RELATED"/>
    <property type="match status" value="1"/>
</dbReference>
<evidence type="ECO:0000256" key="4">
    <source>
        <dbReference type="ARBA" id="ARBA00022840"/>
    </source>
</evidence>
<dbReference type="InterPro" id="IPR050628">
    <property type="entry name" value="SNF2_RAD54_helicase_TF"/>
</dbReference>
<dbReference type="GO" id="GO:0005524">
    <property type="term" value="F:ATP binding"/>
    <property type="evidence" value="ECO:0007669"/>
    <property type="project" value="UniProtKB-KW"/>
</dbReference>
<evidence type="ECO:0000256" key="5">
    <source>
        <dbReference type="SAM" id="Coils"/>
    </source>
</evidence>
<keyword evidence="3" id="KW-0347">Helicase</keyword>
<dbReference type="Pfam" id="PF00271">
    <property type="entry name" value="Helicase_C"/>
    <property type="match status" value="1"/>
</dbReference>
<keyword evidence="1" id="KW-0547">Nucleotide-binding</keyword>
<dbReference type="SUPFAM" id="SSF52540">
    <property type="entry name" value="P-loop containing nucleoside triphosphate hydrolases"/>
    <property type="match status" value="2"/>
</dbReference>
<organism evidence="7">
    <name type="scientific">viral metagenome</name>
    <dbReference type="NCBI Taxonomy" id="1070528"/>
    <lineage>
        <taxon>unclassified sequences</taxon>
        <taxon>metagenomes</taxon>
        <taxon>organismal metagenomes</taxon>
    </lineage>
</organism>
<protein>
    <recommendedName>
        <fullName evidence="6">RING-type domain-containing protein</fullName>
    </recommendedName>
</protein>
<keyword evidence="2" id="KW-0378">Hydrolase</keyword>
<evidence type="ECO:0000256" key="3">
    <source>
        <dbReference type="ARBA" id="ARBA00022806"/>
    </source>
</evidence>
<dbReference type="InterPro" id="IPR027417">
    <property type="entry name" value="P-loop_NTPase"/>
</dbReference>
<dbReference type="Gene3D" id="3.30.40.10">
    <property type="entry name" value="Zinc/RING finger domain, C3HC4 (zinc finger)"/>
    <property type="match status" value="1"/>
</dbReference>
<dbReference type="SMART" id="SM00490">
    <property type="entry name" value="HELICc"/>
    <property type="match status" value="1"/>
</dbReference>
<evidence type="ECO:0000256" key="2">
    <source>
        <dbReference type="ARBA" id="ARBA00022801"/>
    </source>
</evidence>
<dbReference type="InterPro" id="IPR001650">
    <property type="entry name" value="Helicase_C-like"/>
</dbReference>
<dbReference type="InterPro" id="IPR013083">
    <property type="entry name" value="Znf_RING/FYVE/PHD"/>
</dbReference>
<dbReference type="SUPFAM" id="SSF57850">
    <property type="entry name" value="RING/U-box"/>
    <property type="match status" value="1"/>
</dbReference>
<proteinExistence type="predicted"/>
<dbReference type="InterPro" id="IPR000330">
    <property type="entry name" value="SNF2_N"/>
</dbReference>
<dbReference type="Gene3D" id="3.40.50.300">
    <property type="entry name" value="P-loop containing nucleotide triphosphate hydrolases"/>
    <property type="match status" value="2"/>
</dbReference>
<dbReference type="GO" id="GO:0016787">
    <property type="term" value="F:hydrolase activity"/>
    <property type="evidence" value="ECO:0007669"/>
    <property type="project" value="UniProtKB-KW"/>
</dbReference>
<feature type="coiled-coil region" evidence="5">
    <location>
        <begin position="397"/>
        <end position="424"/>
    </location>
</feature>
<evidence type="ECO:0000259" key="6">
    <source>
        <dbReference type="PROSITE" id="PS50089"/>
    </source>
</evidence>
<dbReference type="SMART" id="SM00184">
    <property type="entry name" value="RING"/>
    <property type="match status" value="1"/>
</dbReference>
<evidence type="ECO:0000256" key="1">
    <source>
        <dbReference type="ARBA" id="ARBA00022741"/>
    </source>
</evidence>
<dbReference type="EMBL" id="MN739654">
    <property type="protein sequence ID" value="QHT18328.1"/>
    <property type="molecule type" value="Genomic_DNA"/>
</dbReference>
<feature type="domain" description="RING-type" evidence="6">
    <location>
        <begin position="426"/>
        <end position="465"/>
    </location>
</feature>
<dbReference type="GO" id="GO:0005634">
    <property type="term" value="C:nucleus"/>
    <property type="evidence" value="ECO:0007669"/>
    <property type="project" value="TreeGrafter"/>
</dbReference>
<name>A0A6C0DN30_9ZZZZ</name>
<dbReference type="Pfam" id="PF13920">
    <property type="entry name" value="zf-C3HC4_3"/>
    <property type="match status" value="1"/>
</dbReference>
<dbReference type="Pfam" id="PF00176">
    <property type="entry name" value="SNF2-rel_dom"/>
    <property type="match status" value="1"/>
</dbReference>
<dbReference type="InterPro" id="IPR001841">
    <property type="entry name" value="Znf_RING"/>
</dbReference>
<accession>A0A6C0DN30</accession>
<dbReference type="GO" id="GO:0008094">
    <property type="term" value="F:ATP-dependent activity, acting on DNA"/>
    <property type="evidence" value="ECO:0007669"/>
    <property type="project" value="TreeGrafter"/>
</dbReference>
<dbReference type="AlphaFoldDB" id="A0A6C0DN30"/>
<keyword evidence="5" id="KW-0175">Coiled coil</keyword>
<reference evidence="7" key="1">
    <citation type="journal article" date="2020" name="Nature">
        <title>Giant virus diversity and host interactions through global metagenomics.</title>
        <authorList>
            <person name="Schulz F."/>
            <person name="Roux S."/>
            <person name="Paez-Espino D."/>
            <person name="Jungbluth S."/>
            <person name="Walsh D.A."/>
            <person name="Denef V.J."/>
            <person name="McMahon K.D."/>
            <person name="Konstantinidis K.T."/>
            <person name="Eloe-Fadrosh E.A."/>
            <person name="Kyrpides N.C."/>
            <person name="Woyke T."/>
        </authorList>
    </citation>
    <scope>NUCLEOTIDE SEQUENCE</scope>
    <source>
        <strain evidence="7">GVMAG-M-3300023174-46</strain>
    </source>
</reference>
<dbReference type="PROSITE" id="PS50089">
    <property type="entry name" value="ZF_RING_2"/>
    <property type="match status" value="1"/>
</dbReference>
<dbReference type="GO" id="GO:0006281">
    <property type="term" value="P:DNA repair"/>
    <property type="evidence" value="ECO:0007669"/>
    <property type="project" value="TreeGrafter"/>
</dbReference>
<evidence type="ECO:0000313" key="7">
    <source>
        <dbReference type="EMBL" id="QHT18328.1"/>
    </source>
</evidence>
<keyword evidence="4" id="KW-0067">ATP-binding</keyword>
<sequence length="618" mass="70398">MSRFSLLYSHIEILQQVYESTLTEESPRASQPPHILLPLRPHQLIAIEEMKKKEKNLQQGFWISPKEQLFSRFAILGDPIGVGKTLMVLAHISQLSTDGLRPHVPLPTLYSASLPSVFSLRIEDQTQNLFESLLVVPHGIYRQWQETLTTHTTLKCFFVKTQKDFDKESFVTQLRTSHVTLVSNTLLSPFLTSLRARGLETSTWRRVFYDEADSIKLTNSVLPSAYFTWYITASFENILFPNQFYHSTPIRLLPASLIEKLHPEVQSLLQRYVDSHPNVTFYRVQSYSAFKDFLSTVHPKRGHLVVRNSSEFLKQSIQLPALLRQVIRCESPVSHRIVESVLPDSIRQMLHAGDISGALQSLGVPSHTPTTLLSAVTSYRENEILRLQSLVSVDDERDRHMEMIERYQAQIHSIRETLKDLSGNACSICYEPPSTVLVSPCCSKLFCGACILQWASQSSQCPMCRASFHPKDLLQLSETSSSSLQPGVVPPPRLSKTRALVRLLQQSPPDGQWIVFSRYDSTFEILQEELQELSMPIARIQGNKDHIAKVLEDFQSARIRILLLGSKHAAVGMHIPTATHIILLHKMTHEEENQIIGRAYRFGRTSPLHFIELLHEQE</sequence>